<name>A0A9N9NU41_9GLOM</name>
<sequence>ISRSNSNISTTSSVNDSSYKASTSSIIDKLYIEEEIKKSRAYKNLIESNIEFLIGQVKKFIVKRAEKFLAESDEPVLQSGCYGYTNLFVLLEGGDCVVLELKYINLASFMKGSTSKFIEQYRAKELNELDKSLHNKSKATFLAR</sequence>
<feature type="non-terminal residue" evidence="1">
    <location>
        <position position="1"/>
    </location>
</feature>
<accession>A0A9N9NU41</accession>
<feature type="non-terminal residue" evidence="1">
    <location>
        <position position="144"/>
    </location>
</feature>
<proteinExistence type="predicted"/>
<evidence type="ECO:0000313" key="2">
    <source>
        <dbReference type="Proteomes" id="UP000789405"/>
    </source>
</evidence>
<organism evidence="1 2">
    <name type="scientific">Dentiscutata erythropus</name>
    <dbReference type="NCBI Taxonomy" id="1348616"/>
    <lineage>
        <taxon>Eukaryota</taxon>
        <taxon>Fungi</taxon>
        <taxon>Fungi incertae sedis</taxon>
        <taxon>Mucoromycota</taxon>
        <taxon>Glomeromycotina</taxon>
        <taxon>Glomeromycetes</taxon>
        <taxon>Diversisporales</taxon>
        <taxon>Gigasporaceae</taxon>
        <taxon>Dentiscutata</taxon>
    </lineage>
</organism>
<keyword evidence="2" id="KW-1185">Reference proteome</keyword>
<protein>
    <submittedName>
        <fullName evidence="1">7129_t:CDS:1</fullName>
    </submittedName>
</protein>
<gene>
    <name evidence="1" type="ORF">DERYTH_LOCUS18092</name>
</gene>
<dbReference type="EMBL" id="CAJVPY010017876">
    <property type="protein sequence ID" value="CAG8764145.1"/>
    <property type="molecule type" value="Genomic_DNA"/>
</dbReference>
<reference evidence="1" key="1">
    <citation type="submission" date="2021-06" db="EMBL/GenBank/DDBJ databases">
        <authorList>
            <person name="Kallberg Y."/>
            <person name="Tangrot J."/>
            <person name="Rosling A."/>
        </authorList>
    </citation>
    <scope>NUCLEOTIDE SEQUENCE</scope>
    <source>
        <strain evidence="1">MA453B</strain>
    </source>
</reference>
<comment type="caution">
    <text evidence="1">The sequence shown here is derived from an EMBL/GenBank/DDBJ whole genome shotgun (WGS) entry which is preliminary data.</text>
</comment>
<dbReference type="AlphaFoldDB" id="A0A9N9NU41"/>
<dbReference type="Proteomes" id="UP000789405">
    <property type="component" value="Unassembled WGS sequence"/>
</dbReference>
<evidence type="ECO:0000313" key="1">
    <source>
        <dbReference type="EMBL" id="CAG8764145.1"/>
    </source>
</evidence>